<dbReference type="PROSITE" id="PS50893">
    <property type="entry name" value="ABC_TRANSPORTER_2"/>
    <property type="match status" value="1"/>
</dbReference>
<keyword evidence="4" id="KW-0547">Nucleotide-binding</keyword>
<keyword evidence="3" id="KW-0813">Transport</keyword>
<dbReference type="InterPro" id="IPR012340">
    <property type="entry name" value="NA-bd_OB-fold"/>
</dbReference>
<evidence type="ECO:0000256" key="5">
    <source>
        <dbReference type="ARBA" id="ARBA00022840"/>
    </source>
</evidence>
<dbReference type="PROSITE" id="PS00211">
    <property type="entry name" value="ABC_TRANSPORTER_1"/>
    <property type="match status" value="1"/>
</dbReference>
<dbReference type="InterPro" id="IPR003593">
    <property type="entry name" value="AAA+_ATPase"/>
</dbReference>
<comment type="caution">
    <text evidence="6">The sequence shown here is derived from an EMBL/GenBank/DDBJ whole genome shotgun (WGS) entry which is preliminary data.</text>
</comment>
<evidence type="ECO:0000256" key="2">
    <source>
        <dbReference type="ARBA" id="ARBA00005417"/>
    </source>
</evidence>
<dbReference type="Gene3D" id="2.40.50.140">
    <property type="entry name" value="Nucleic acid-binding proteins"/>
    <property type="match status" value="1"/>
</dbReference>
<dbReference type="GO" id="GO:0005524">
    <property type="term" value="F:ATP binding"/>
    <property type="evidence" value="ECO:0007669"/>
    <property type="project" value="UniProtKB-KW"/>
</dbReference>
<organism evidence="6 7">
    <name type="scientific">Rhizobium loti</name>
    <name type="common">Mesorhizobium loti</name>
    <dbReference type="NCBI Taxonomy" id="381"/>
    <lineage>
        <taxon>Bacteria</taxon>
        <taxon>Pseudomonadati</taxon>
        <taxon>Pseudomonadota</taxon>
        <taxon>Alphaproteobacteria</taxon>
        <taxon>Hyphomicrobiales</taxon>
        <taxon>Phyllobacteriaceae</taxon>
        <taxon>Mesorhizobium</taxon>
    </lineage>
</organism>
<dbReference type="Proteomes" id="UP000093737">
    <property type="component" value="Unassembled WGS sequence"/>
</dbReference>
<dbReference type="Gene3D" id="3.40.50.300">
    <property type="entry name" value="P-loop containing nucleotide triphosphate hydrolases"/>
    <property type="match status" value="1"/>
</dbReference>
<reference evidence="6 7" key="1">
    <citation type="submission" date="2016-05" db="EMBL/GenBank/DDBJ databases">
        <authorList>
            <person name="Ramsay J.P."/>
        </authorList>
    </citation>
    <scope>NUCLEOTIDE SEQUENCE [LARGE SCALE GENOMIC DNA]</scope>
    <source>
        <strain evidence="6 7">NZP2042</strain>
    </source>
</reference>
<keyword evidence="5" id="KW-0067">ATP-binding</keyword>
<name>A0A6M7TU17_RHILI</name>
<dbReference type="Pfam" id="PF00005">
    <property type="entry name" value="ABC_tran"/>
    <property type="match status" value="1"/>
</dbReference>
<evidence type="ECO:0000313" key="6">
    <source>
        <dbReference type="EMBL" id="OBQ65414.1"/>
    </source>
</evidence>
<proteinExistence type="inferred from homology"/>
<dbReference type="PANTHER" id="PTHR42781">
    <property type="entry name" value="SPERMIDINE/PUTRESCINE IMPORT ATP-BINDING PROTEIN POTA"/>
    <property type="match status" value="1"/>
</dbReference>
<dbReference type="InterPro" id="IPR027417">
    <property type="entry name" value="P-loop_NTPase"/>
</dbReference>
<evidence type="ECO:0000256" key="3">
    <source>
        <dbReference type="ARBA" id="ARBA00022448"/>
    </source>
</evidence>
<dbReference type="InterPro" id="IPR017871">
    <property type="entry name" value="ABC_transporter-like_CS"/>
</dbReference>
<protein>
    <submittedName>
        <fullName evidence="6">Uncharacterized protein</fullName>
    </submittedName>
</protein>
<dbReference type="RefSeq" id="WP_056574309.1">
    <property type="nucleotide sequence ID" value="NZ_CP033334.1"/>
</dbReference>
<evidence type="ECO:0000313" key="7">
    <source>
        <dbReference type="Proteomes" id="UP000093737"/>
    </source>
</evidence>
<comment type="subcellular location">
    <subcellularLocation>
        <location evidence="1">Cell inner membrane</location>
        <topology evidence="1">Peripheral membrane protein</topology>
    </subcellularLocation>
</comment>
<comment type="similarity">
    <text evidence="2">Belongs to the ABC transporter superfamily.</text>
</comment>
<dbReference type="FunFam" id="3.40.50.300:FF:000042">
    <property type="entry name" value="Maltose/maltodextrin ABC transporter, ATP-binding protein"/>
    <property type="match status" value="1"/>
</dbReference>
<dbReference type="SMART" id="SM00382">
    <property type="entry name" value="AAA"/>
    <property type="match status" value="1"/>
</dbReference>
<dbReference type="GO" id="GO:0016887">
    <property type="term" value="F:ATP hydrolysis activity"/>
    <property type="evidence" value="ECO:0007669"/>
    <property type="project" value="InterPro"/>
</dbReference>
<dbReference type="InterPro" id="IPR003439">
    <property type="entry name" value="ABC_transporter-like_ATP-bd"/>
</dbReference>
<dbReference type="SUPFAM" id="SSF50331">
    <property type="entry name" value="MOP-like"/>
    <property type="match status" value="1"/>
</dbReference>
<dbReference type="InterPro" id="IPR013611">
    <property type="entry name" value="Transp-assoc_OB_typ2"/>
</dbReference>
<dbReference type="GO" id="GO:0043190">
    <property type="term" value="C:ATP-binding cassette (ABC) transporter complex"/>
    <property type="evidence" value="ECO:0007669"/>
    <property type="project" value="InterPro"/>
</dbReference>
<accession>A0A6M7TU17</accession>
<sequence>MTVIHSGQSLRLAGVSKTYGGFRALEPTDLDVASGEFLTLLGPSGSGKTTLLNLTAGYIEPTAGEIRIGERDVTRMPARHRNIGMVFQNYALFPHMSVGENVGYGLSVRRLPKPDITRRVTDILALMRLDGFADRPVQQLSGGQQQRVALARALVIEPDVLLMDEPLGALDKQLRRSVQLELRRLHQKLGRTTIYVTHDQEEALVLSDRIAVMDSGRIQQLGTVDDLYDRPVNAFVAGFIGESNLLPVRVLSSSGGKASVDVEAFRKTIAVDAAPGTAPGEPARLLIRPEHVELGRGGEGVAAEIVEVIYLGELTQLTLRLESGQTLAARQITDRTLRAGARVHVSWKPGHVRAVPHSPSKPTKTEKADA</sequence>
<dbReference type="Gene3D" id="2.40.50.100">
    <property type="match status" value="1"/>
</dbReference>
<evidence type="ECO:0000256" key="4">
    <source>
        <dbReference type="ARBA" id="ARBA00022741"/>
    </source>
</evidence>
<dbReference type="EMBL" id="LYTK01000012">
    <property type="protein sequence ID" value="OBQ65414.1"/>
    <property type="molecule type" value="Genomic_DNA"/>
</dbReference>
<dbReference type="Pfam" id="PF08402">
    <property type="entry name" value="TOBE_2"/>
    <property type="match status" value="1"/>
</dbReference>
<dbReference type="AlphaFoldDB" id="A0A6M7TU17"/>
<dbReference type="PANTHER" id="PTHR42781:SF4">
    <property type="entry name" value="SPERMIDINE_PUTRESCINE IMPORT ATP-BINDING PROTEIN POTA"/>
    <property type="match status" value="1"/>
</dbReference>
<dbReference type="GO" id="GO:0140359">
    <property type="term" value="F:ABC-type transporter activity"/>
    <property type="evidence" value="ECO:0007669"/>
    <property type="project" value="UniProtKB-ARBA"/>
</dbReference>
<evidence type="ECO:0000256" key="1">
    <source>
        <dbReference type="ARBA" id="ARBA00004417"/>
    </source>
</evidence>
<dbReference type="SUPFAM" id="SSF52540">
    <property type="entry name" value="P-loop containing nucleoside triphosphate hydrolases"/>
    <property type="match status" value="1"/>
</dbReference>
<dbReference type="InterPro" id="IPR008995">
    <property type="entry name" value="Mo/tungstate-bd_C_term_dom"/>
</dbReference>
<dbReference type="InterPro" id="IPR050093">
    <property type="entry name" value="ABC_SmlMolc_Importer"/>
</dbReference>
<gene>
    <name evidence="6" type="ORF">A8145_14655</name>
</gene>